<comment type="caution">
    <text evidence="4">The sequence shown here is derived from an EMBL/GenBank/DDBJ whole genome shotgun (WGS) entry which is preliminary data.</text>
</comment>
<dbReference type="Gene3D" id="1.10.238.10">
    <property type="entry name" value="EF-hand"/>
    <property type="match status" value="1"/>
</dbReference>
<dbReference type="InterPro" id="IPR011992">
    <property type="entry name" value="EF-hand-dom_pair"/>
</dbReference>
<dbReference type="GO" id="GO:0005509">
    <property type="term" value="F:calcium ion binding"/>
    <property type="evidence" value="ECO:0007669"/>
    <property type="project" value="InterPro"/>
</dbReference>
<evidence type="ECO:0000256" key="2">
    <source>
        <dbReference type="SAM" id="MobiDB-lite"/>
    </source>
</evidence>
<dbReference type="InterPro" id="IPR002048">
    <property type="entry name" value="EF_hand_dom"/>
</dbReference>
<dbReference type="InterPro" id="IPR018247">
    <property type="entry name" value="EF_Hand_1_Ca_BS"/>
</dbReference>
<dbReference type="SUPFAM" id="SSF47473">
    <property type="entry name" value="EF-hand"/>
    <property type="match status" value="1"/>
</dbReference>
<evidence type="ECO:0000313" key="5">
    <source>
        <dbReference type="Proteomes" id="UP000604046"/>
    </source>
</evidence>
<keyword evidence="1" id="KW-0106">Calcium</keyword>
<evidence type="ECO:0000259" key="3">
    <source>
        <dbReference type="PROSITE" id="PS50222"/>
    </source>
</evidence>
<sequence>MAEKENEPKVEKAEPEKAPEKVEDKKKKDRKPHLMAAVEEAFKKWDITGDGAISRYELHAALTQLGMDEAQVAKCFNSADISKDGMLQYDEFLEWVFKDPTVVCAYSLKTAKEGLHVCTPEACQEIWKVTEPFEDMDKVFFAAMVILGEDRDLSWNGVRALMKKPGVFLDKLHTYDTSHVTETTLRKLKFFTSKDDVVGLAVSSNVLRAHVWKALPGLVVHVMRRLKKLQL</sequence>
<gene>
    <name evidence="4" type="ORF">SNAT2548_LOCUS28325</name>
</gene>
<feature type="region of interest" description="Disordered" evidence="2">
    <location>
        <begin position="1"/>
        <end position="32"/>
    </location>
</feature>
<dbReference type="OrthoDB" id="26525at2759"/>
<dbReference type="Proteomes" id="UP000604046">
    <property type="component" value="Unassembled WGS sequence"/>
</dbReference>
<reference evidence="4" key="1">
    <citation type="submission" date="2021-02" db="EMBL/GenBank/DDBJ databases">
        <authorList>
            <person name="Dougan E. K."/>
            <person name="Rhodes N."/>
            <person name="Thang M."/>
            <person name="Chan C."/>
        </authorList>
    </citation>
    <scope>NUCLEOTIDE SEQUENCE</scope>
</reference>
<evidence type="ECO:0000256" key="1">
    <source>
        <dbReference type="ARBA" id="ARBA00022837"/>
    </source>
</evidence>
<dbReference type="Gene3D" id="1.20.920.60">
    <property type="match status" value="1"/>
</dbReference>
<dbReference type="AlphaFoldDB" id="A0A812SZ01"/>
<dbReference type="PROSITE" id="PS00018">
    <property type="entry name" value="EF_HAND_1"/>
    <property type="match status" value="1"/>
</dbReference>
<proteinExistence type="predicted"/>
<protein>
    <recommendedName>
        <fullName evidence="3">EF-hand domain-containing protein</fullName>
    </recommendedName>
</protein>
<dbReference type="PROSITE" id="PS50222">
    <property type="entry name" value="EF_HAND_2"/>
    <property type="match status" value="1"/>
</dbReference>
<accession>A0A812SZ01</accession>
<dbReference type="SMART" id="SM00054">
    <property type="entry name" value="EFh"/>
    <property type="match status" value="2"/>
</dbReference>
<organism evidence="4 5">
    <name type="scientific">Symbiodinium natans</name>
    <dbReference type="NCBI Taxonomy" id="878477"/>
    <lineage>
        <taxon>Eukaryota</taxon>
        <taxon>Sar</taxon>
        <taxon>Alveolata</taxon>
        <taxon>Dinophyceae</taxon>
        <taxon>Suessiales</taxon>
        <taxon>Symbiodiniaceae</taxon>
        <taxon>Symbiodinium</taxon>
    </lineage>
</organism>
<dbReference type="Pfam" id="PF13499">
    <property type="entry name" value="EF-hand_7"/>
    <property type="match status" value="1"/>
</dbReference>
<feature type="compositionally biased region" description="Basic and acidic residues" evidence="2">
    <location>
        <begin position="1"/>
        <end position="26"/>
    </location>
</feature>
<feature type="domain" description="EF-hand" evidence="3">
    <location>
        <begin position="33"/>
        <end position="68"/>
    </location>
</feature>
<evidence type="ECO:0000313" key="4">
    <source>
        <dbReference type="EMBL" id="CAE7505628.1"/>
    </source>
</evidence>
<name>A0A812SZ01_9DINO</name>
<keyword evidence="5" id="KW-1185">Reference proteome</keyword>
<dbReference type="EMBL" id="CAJNDS010002512">
    <property type="protein sequence ID" value="CAE7505628.1"/>
    <property type="molecule type" value="Genomic_DNA"/>
</dbReference>
<dbReference type="CDD" id="cd00051">
    <property type="entry name" value="EFh"/>
    <property type="match status" value="1"/>
</dbReference>